<keyword evidence="3" id="KW-0813">Transport</keyword>
<gene>
    <name evidence="3" type="ORF">FSB78_06105</name>
</gene>
<accession>A0A5C6UDT1</accession>
<name>A0A5C6UDT1_9SPHN</name>
<dbReference type="InterPro" id="IPR013099">
    <property type="entry name" value="K_chnl_dom"/>
</dbReference>
<dbReference type="GO" id="GO:0034220">
    <property type="term" value="P:monoatomic ion transmembrane transport"/>
    <property type="evidence" value="ECO:0007669"/>
    <property type="project" value="UniProtKB-KW"/>
</dbReference>
<protein>
    <submittedName>
        <fullName evidence="3">Two pore domain potassium channel family protein</fullName>
    </submittedName>
</protein>
<evidence type="ECO:0000259" key="2">
    <source>
        <dbReference type="Pfam" id="PF07885"/>
    </source>
</evidence>
<dbReference type="OrthoDB" id="2974133at2"/>
<dbReference type="Gene3D" id="1.10.287.70">
    <property type="match status" value="1"/>
</dbReference>
<sequence length="141" mass="14992">MLIELALSTLLVLTTAVIHGLGLLTIGRSLRALDRGAVDLELNPHSLTGAAYTSAVVLGLLALAGIEIWFYAIVYLGIGATTTLAASVYFSTITYAAIGFSDESLAASWRLVRAIEGINGVLLMGWSVAVLVSELHRIRHR</sequence>
<dbReference type="SUPFAM" id="SSF81324">
    <property type="entry name" value="Voltage-gated potassium channels"/>
    <property type="match status" value="1"/>
</dbReference>
<proteinExistence type="predicted"/>
<evidence type="ECO:0000313" key="4">
    <source>
        <dbReference type="Proteomes" id="UP000321250"/>
    </source>
</evidence>
<dbReference type="Proteomes" id="UP000321250">
    <property type="component" value="Unassembled WGS sequence"/>
</dbReference>
<dbReference type="AlphaFoldDB" id="A0A5C6UDT1"/>
<comment type="caution">
    <text evidence="3">The sequence shown here is derived from an EMBL/GenBank/DDBJ whole genome shotgun (WGS) entry which is preliminary data.</text>
</comment>
<keyword evidence="1" id="KW-0812">Transmembrane</keyword>
<organism evidence="3 4">
    <name type="scientific">Sphingomonas ginsenosidivorax</name>
    <dbReference type="NCBI Taxonomy" id="862135"/>
    <lineage>
        <taxon>Bacteria</taxon>
        <taxon>Pseudomonadati</taxon>
        <taxon>Pseudomonadota</taxon>
        <taxon>Alphaproteobacteria</taxon>
        <taxon>Sphingomonadales</taxon>
        <taxon>Sphingomonadaceae</taxon>
        <taxon>Sphingomonas</taxon>
    </lineage>
</organism>
<dbReference type="RefSeq" id="WP_147080876.1">
    <property type="nucleotide sequence ID" value="NZ_VOQR01000001.1"/>
</dbReference>
<keyword evidence="1" id="KW-0472">Membrane</keyword>
<keyword evidence="1" id="KW-1133">Transmembrane helix</keyword>
<feature type="transmembrane region" description="Helical" evidence="1">
    <location>
        <begin position="118"/>
        <end position="135"/>
    </location>
</feature>
<reference evidence="3 4" key="1">
    <citation type="journal article" date="2013" name="Antonie Van Leeuwenhoek">
        <title>Sphingomonas ginsenosidivorax sp. nov., with the ability to transform ginsenosides.</title>
        <authorList>
            <person name="Jin X.F."/>
            <person name="Kim J.K."/>
            <person name="Liu Q.M."/>
            <person name="Kang M.S."/>
            <person name="He D."/>
            <person name="Jin F.X."/>
            <person name="Kim S.C."/>
            <person name="Im W.T."/>
        </authorList>
    </citation>
    <scope>NUCLEOTIDE SEQUENCE [LARGE SCALE GENOMIC DNA]</scope>
    <source>
        <strain evidence="3 4">KHI67</strain>
    </source>
</reference>
<keyword evidence="3" id="KW-0407">Ion channel</keyword>
<dbReference type="Pfam" id="PF07885">
    <property type="entry name" value="Ion_trans_2"/>
    <property type="match status" value="1"/>
</dbReference>
<evidence type="ECO:0000313" key="3">
    <source>
        <dbReference type="EMBL" id="TXC70560.1"/>
    </source>
</evidence>
<feature type="transmembrane region" description="Helical" evidence="1">
    <location>
        <begin position="73"/>
        <end position="98"/>
    </location>
</feature>
<keyword evidence="3" id="KW-0406">Ion transport</keyword>
<keyword evidence="4" id="KW-1185">Reference proteome</keyword>
<feature type="transmembrane region" description="Helical" evidence="1">
    <location>
        <begin position="44"/>
        <end position="66"/>
    </location>
</feature>
<dbReference type="EMBL" id="VOQR01000001">
    <property type="protein sequence ID" value="TXC70560.1"/>
    <property type="molecule type" value="Genomic_DNA"/>
</dbReference>
<feature type="domain" description="Potassium channel" evidence="2">
    <location>
        <begin position="70"/>
        <end position="134"/>
    </location>
</feature>
<evidence type="ECO:0000256" key="1">
    <source>
        <dbReference type="SAM" id="Phobius"/>
    </source>
</evidence>